<gene>
    <name evidence="2" type="ORF">PBIL07802_LOCUS3687</name>
</gene>
<proteinExistence type="predicted"/>
<dbReference type="CDD" id="cd20558">
    <property type="entry name" value="CYCLIN_ScPCL7-like"/>
    <property type="match status" value="1"/>
</dbReference>
<evidence type="ECO:0000256" key="1">
    <source>
        <dbReference type="SAM" id="MobiDB-lite"/>
    </source>
</evidence>
<sequence>MSGFEQHKKEIEVEEVTEVKETARQTPSRKRMPEDVNLSAESAVASISMLLQREIEKNDPLGPQEGRLVRFNSLTIPNISIAAYVQRLAKHAHTSAGCLVAGLIYLQRVAHWQQIRLNSYNVHRLYFCAVVVATKFLDDVYFNNAFYARIGGVGLKEMNSMELDFLYMIGFRLYISPAEYDIVEIDVEREAARLGCEEFIHGKMCIDRKVCSPAKKSRVSEAVAQYADGPAYDNWTAAY</sequence>
<name>A0A7S3G0J3_9EUKA</name>
<dbReference type="PANTHER" id="PTHR15615">
    <property type="match status" value="1"/>
</dbReference>
<dbReference type="Gene3D" id="1.10.472.10">
    <property type="entry name" value="Cyclin-like"/>
    <property type="match status" value="1"/>
</dbReference>
<dbReference type="AlphaFoldDB" id="A0A7S3G0J3"/>
<dbReference type="Pfam" id="PF08613">
    <property type="entry name" value="Cyclin"/>
    <property type="match status" value="1"/>
</dbReference>
<organism evidence="2">
    <name type="scientific">Palpitomonas bilix</name>
    <dbReference type="NCBI Taxonomy" id="652834"/>
    <lineage>
        <taxon>Eukaryota</taxon>
        <taxon>Eukaryota incertae sedis</taxon>
    </lineage>
</organism>
<dbReference type="PANTHER" id="PTHR15615:SF108">
    <property type="entry name" value="PROTEIN CNPPD1"/>
    <property type="match status" value="1"/>
</dbReference>
<dbReference type="EMBL" id="HBIB01006025">
    <property type="protein sequence ID" value="CAE0241525.1"/>
    <property type="molecule type" value="Transcribed_RNA"/>
</dbReference>
<feature type="region of interest" description="Disordered" evidence="1">
    <location>
        <begin position="1"/>
        <end position="35"/>
    </location>
</feature>
<dbReference type="GO" id="GO:0019901">
    <property type="term" value="F:protein kinase binding"/>
    <property type="evidence" value="ECO:0007669"/>
    <property type="project" value="InterPro"/>
</dbReference>
<dbReference type="InterPro" id="IPR013922">
    <property type="entry name" value="Cyclin_PHO80-like"/>
</dbReference>
<dbReference type="InterPro" id="IPR036915">
    <property type="entry name" value="Cyclin-like_sf"/>
</dbReference>
<feature type="compositionally biased region" description="Basic and acidic residues" evidence="1">
    <location>
        <begin position="1"/>
        <end position="23"/>
    </location>
</feature>
<evidence type="ECO:0000313" key="2">
    <source>
        <dbReference type="EMBL" id="CAE0241525.1"/>
    </source>
</evidence>
<accession>A0A7S3G0J3</accession>
<protein>
    <recommendedName>
        <fullName evidence="3">Cyclin</fullName>
    </recommendedName>
</protein>
<dbReference type="SUPFAM" id="SSF47954">
    <property type="entry name" value="Cyclin-like"/>
    <property type="match status" value="1"/>
</dbReference>
<evidence type="ECO:0008006" key="3">
    <source>
        <dbReference type="Google" id="ProtNLM"/>
    </source>
</evidence>
<reference evidence="2" key="1">
    <citation type="submission" date="2021-01" db="EMBL/GenBank/DDBJ databases">
        <authorList>
            <person name="Corre E."/>
            <person name="Pelletier E."/>
            <person name="Niang G."/>
            <person name="Scheremetjew M."/>
            <person name="Finn R."/>
            <person name="Kale V."/>
            <person name="Holt S."/>
            <person name="Cochrane G."/>
            <person name="Meng A."/>
            <person name="Brown T."/>
            <person name="Cohen L."/>
        </authorList>
    </citation>
    <scope>NUCLEOTIDE SEQUENCE</scope>
    <source>
        <strain evidence="2">NIES-2562</strain>
    </source>
</reference>